<feature type="transmembrane region" description="Helical" evidence="1">
    <location>
        <begin position="12"/>
        <end position="35"/>
    </location>
</feature>
<dbReference type="OrthoDB" id="5848744at2759"/>
<keyword evidence="3" id="KW-1185">Reference proteome</keyword>
<evidence type="ECO:0000313" key="2">
    <source>
        <dbReference type="EMBL" id="PIO70921.1"/>
    </source>
</evidence>
<name>A0A2G9UKX8_TELCI</name>
<sequence length="85" mass="9400">MDCCINQHTMHLIPIIIINVVSIPLLIALLVAYFVSTRKLASKVQAVEENTLATMDSILAMSIPMQLTKEINACALEHAKNMPPR</sequence>
<reference evidence="2 3" key="1">
    <citation type="submission" date="2015-09" db="EMBL/GenBank/DDBJ databases">
        <title>Draft genome of the parasitic nematode Teladorsagia circumcincta isolate WARC Sus (inbred).</title>
        <authorList>
            <person name="Mitreva M."/>
        </authorList>
    </citation>
    <scope>NUCLEOTIDE SEQUENCE [LARGE SCALE GENOMIC DNA]</scope>
    <source>
        <strain evidence="2 3">S</strain>
    </source>
</reference>
<dbReference type="AlphaFoldDB" id="A0A2G9UKX8"/>
<accession>A0A2G9UKX8</accession>
<dbReference type="Proteomes" id="UP000230423">
    <property type="component" value="Unassembled WGS sequence"/>
</dbReference>
<gene>
    <name evidence="2" type="ORF">TELCIR_07193</name>
</gene>
<proteinExistence type="predicted"/>
<keyword evidence="1" id="KW-0472">Membrane</keyword>
<dbReference type="EMBL" id="KZ346113">
    <property type="protein sequence ID" value="PIO70921.1"/>
    <property type="molecule type" value="Genomic_DNA"/>
</dbReference>
<protein>
    <submittedName>
        <fullName evidence="2">Uncharacterized protein</fullName>
    </submittedName>
</protein>
<evidence type="ECO:0000313" key="3">
    <source>
        <dbReference type="Proteomes" id="UP000230423"/>
    </source>
</evidence>
<organism evidence="2 3">
    <name type="scientific">Teladorsagia circumcincta</name>
    <name type="common">Brown stomach worm</name>
    <name type="synonym">Ostertagia circumcincta</name>
    <dbReference type="NCBI Taxonomy" id="45464"/>
    <lineage>
        <taxon>Eukaryota</taxon>
        <taxon>Metazoa</taxon>
        <taxon>Ecdysozoa</taxon>
        <taxon>Nematoda</taxon>
        <taxon>Chromadorea</taxon>
        <taxon>Rhabditida</taxon>
        <taxon>Rhabditina</taxon>
        <taxon>Rhabditomorpha</taxon>
        <taxon>Strongyloidea</taxon>
        <taxon>Trichostrongylidae</taxon>
        <taxon>Teladorsagia</taxon>
    </lineage>
</organism>
<evidence type="ECO:0000256" key="1">
    <source>
        <dbReference type="SAM" id="Phobius"/>
    </source>
</evidence>
<keyword evidence="1" id="KW-1133">Transmembrane helix</keyword>
<keyword evidence="1" id="KW-0812">Transmembrane</keyword>